<dbReference type="AlphaFoldDB" id="A0A0D8XKE4"/>
<reference evidence="2" key="2">
    <citation type="journal article" date="2016" name="Sci. Rep.">
        <title>Dictyocaulus viviparus genome, variome and transcriptome elucidate lungworm biology and support future intervention.</title>
        <authorList>
            <person name="McNulty S.N."/>
            <person name="Strube C."/>
            <person name="Rosa B.A."/>
            <person name="Martin J.C."/>
            <person name="Tyagi R."/>
            <person name="Choi Y.J."/>
            <person name="Wang Q."/>
            <person name="Hallsworth Pepin K."/>
            <person name="Zhang X."/>
            <person name="Ozersky P."/>
            <person name="Wilson R.K."/>
            <person name="Sternberg P.W."/>
            <person name="Gasser R.B."/>
            <person name="Mitreva M."/>
        </authorList>
    </citation>
    <scope>NUCLEOTIDE SEQUENCE [LARGE SCALE GENOMIC DNA]</scope>
    <source>
        <strain evidence="2">HannoverDv2000</strain>
    </source>
</reference>
<proteinExistence type="predicted"/>
<keyword evidence="2" id="KW-1185">Reference proteome</keyword>
<evidence type="ECO:0000313" key="2">
    <source>
        <dbReference type="Proteomes" id="UP000053766"/>
    </source>
</evidence>
<evidence type="ECO:0000313" key="1">
    <source>
        <dbReference type="EMBL" id="KJH44222.1"/>
    </source>
</evidence>
<dbReference type="EMBL" id="KN716489">
    <property type="protein sequence ID" value="KJH44222.1"/>
    <property type="molecule type" value="Genomic_DNA"/>
</dbReference>
<gene>
    <name evidence="1" type="ORF">DICVIV_09733</name>
</gene>
<protein>
    <submittedName>
        <fullName evidence="1">Uncharacterized protein</fullName>
    </submittedName>
</protein>
<organism evidence="1 2">
    <name type="scientific">Dictyocaulus viviparus</name>
    <name type="common">Bovine lungworm</name>
    <dbReference type="NCBI Taxonomy" id="29172"/>
    <lineage>
        <taxon>Eukaryota</taxon>
        <taxon>Metazoa</taxon>
        <taxon>Ecdysozoa</taxon>
        <taxon>Nematoda</taxon>
        <taxon>Chromadorea</taxon>
        <taxon>Rhabditida</taxon>
        <taxon>Rhabditina</taxon>
        <taxon>Rhabditomorpha</taxon>
        <taxon>Strongyloidea</taxon>
        <taxon>Metastrongylidae</taxon>
        <taxon>Dictyocaulus</taxon>
    </lineage>
</organism>
<dbReference type="OrthoDB" id="5818152at2759"/>
<accession>A0A0D8XKE4</accession>
<name>A0A0D8XKE4_DICVI</name>
<sequence length="175" mass="19460">MATIKIETTSHNLTEFKAHLETEGRDTFKKTANINVHNASYDAIKALPHQINITPSSGMKITTTLLLIFVAANAVPDCYYQFLKATIDCKSGSDCESGACVYSLNQNKRVCCEPKEDKIQPVCPSGKPAPLPVLCNPESNEVDICPDDYECRKSTSIFEKELFDAIRMFFQNSAR</sequence>
<reference evidence="1 2" key="1">
    <citation type="submission" date="2013-11" db="EMBL/GenBank/DDBJ databases">
        <title>Draft genome of the bovine lungworm Dictyocaulus viviparus.</title>
        <authorList>
            <person name="Mitreva M."/>
        </authorList>
    </citation>
    <scope>NUCLEOTIDE SEQUENCE [LARGE SCALE GENOMIC DNA]</scope>
    <source>
        <strain evidence="1 2">HannoverDv2000</strain>
    </source>
</reference>
<dbReference type="Proteomes" id="UP000053766">
    <property type="component" value="Unassembled WGS sequence"/>
</dbReference>